<comment type="caution">
    <text evidence="1">The sequence shown here is derived from an EMBL/GenBank/DDBJ whole genome shotgun (WGS) entry which is preliminary data.</text>
</comment>
<dbReference type="EMBL" id="CM051399">
    <property type="protein sequence ID" value="KAJ4717449.1"/>
    <property type="molecule type" value="Genomic_DNA"/>
</dbReference>
<evidence type="ECO:0000313" key="2">
    <source>
        <dbReference type="Proteomes" id="UP001164539"/>
    </source>
</evidence>
<protein>
    <submittedName>
        <fullName evidence="1">Calcium-binding EF-hand family protein</fullName>
    </submittedName>
</protein>
<accession>A0ACC1Y3D9</accession>
<organism evidence="1 2">
    <name type="scientific">Melia azedarach</name>
    <name type="common">Chinaberry tree</name>
    <dbReference type="NCBI Taxonomy" id="155640"/>
    <lineage>
        <taxon>Eukaryota</taxon>
        <taxon>Viridiplantae</taxon>
        <taxon>Streptophyta</taxon>
        <taxon>Embryophyta</taxon>
        <taxon>Tracheophyta</taxon>
        <taxon>Spermatophyta</taxon>
        <taxon>Magnoliopsida</taxon>
        <taxon>eudicotyledons</taxon>
        <taxon>Gunneridae</taxon>
        <taxon>Pentapetalae</taxon>
        <taxon>rosids</taxon>
        <taxon>malvids</taxon>
        <taxon>Sapindales</taxon>
        <taxon>Meliaceae</taxon>
        <taxon>Melia</taxon>
    </lineage>
</organism>
<sequence length="94" mass="10926">MTVDKHCSRSVPWVDRNPDGWLKSYLKRCDKDADGRLGKQELKQVFQNLGSKFPGWRAWRALCYADSDGDGYIRSEDEHNLLVRYCIENGFAIE</sequence>
<evidence type="ECO:0000313" key="1">
    <source>
        <dbReference type="EMBL" id="KAJ4717449.1"/>
    </source>
</evidence>
<name>A0ACC1Y3D9_MELAZ</name>
<reference evidence="1 2" key="1">
    <citation type="journal article" date="2023" name="Science">
        <title>Complex scaffold remodeling in plant triterpene biosynthesis.</title>
        <authorList>
            <person name="De La Pena R."/>
            <person name="Hodgson H."/>
            <person name="Liu J.C."/>
            <person name="Stephenson M.J."/>
            <person name="Martin A.C."/>
            <person name="Owen C."/>
            <person name="Harkess A."/>
            <person name="Leebens-Mack J."/>
            <person name="Jimenez L.E."/>
            <person name="Osbourn A."/>
            <person name="Sattely E.S."/>
        </authorList>
    </citation>
    <scope>NUCLEOTIDE SEQUENCE [LARGE SCALE GENOMIC DNA]</scope>
    <source>
        <strain evidence="2">cv. JPN11</strain>
        <tissue evidence="1">Leaf</tissue>
    </source>
</reference>
<dbReference type="Proteomes" id="UP001164539">
    <property type="component" value="Chromosome 6"/>
</dbReference>
<proteinExistence type="predicted"/>
<keyword evidence="2" id="KW-1185">Reference proteome</keyword>
<gene>
    <name evidence="1" type="ORF">OWV82_012326</name>
</gene>